<sequence length="128" mass="13926">MSDDQERYRVEVDVDPAYVADQSDPAEGRYVFSYTVTIKNMGAVTAQVVSRHWVITDGSGHEREVRGEGVVGEQPRIKPGEGFRYTSGAILETPVGSMHGSYSLVAEDGTAFNADIPAFTLAVPHTLH</sequence>
<dbReference type="HAMAP" id="MF_00791">
    <property type="entry name" value="ApaG"/>
    <property type="match status" value="1"/>
</dbReference>
<dbReference type="Gene3D" id="2.60.40.1470">
    <property type="entry name" value="ApaG domain"/>
    <property type="match status" value="1"/>
</dbReference>
<name>A0A498CGR9_9GAMM</name>
<evidence type="ECO:0000313" key="4">
    <source>
        <dbReference type="EMBL" id="RLK51528.1"/>
    </source>
</evidence>
<dbReference type="PANTHER" id="PTHR14289">
    <property type="entry name" value="F-BOX ONLY PROTEIN 3"/>
    <property type="match status" value="1"/>
</dbReference>
<evidence type="ECO:0000256" key="2">
    <source>
        <dbReference type="HAMAP-Rule" id="MF_00791"/>
    </source>
</evidence>
<dbReference type="PANTHER" id="PTHR14289:SF16">
    <property type="entry name" value="POLYMERASE DELTA-INTERACTING PROTEIN 2"/>
    <property type="match status" value="1"/>
</dbReference>
<reference evidence="4 5" key="1">
    <citation type="submission" date="2018-10" db="EMBL/GenBank/DDBJ databases">
        <title>Genomic Encyclopedia of Type Strains, Phase IV (KMG-IV): sequencing the most valuable type-strain genomes for metagenomic binning, comparative biology and taxonomic classification.</title>
        <authorList>
            <person name="Goeker M."/>
        </authorList>
    </citation>
    <scope>NUCLEOTIDE SEQUENCE [LARGE SCALE GENOMIC DNA]</scope>
    <source>
        <strain evidence="4 5">DSM 12769</strain>
    </source>
</reference>
<gene>
    <name evidence="2" type="primary">apaG</name>
    <name evidence="4" type="ORF">DFR31_1471</name>
</gene>
<evidence type="ECO:0000313" key="5">
    <source>
        <dbReference type="Proteomes" id="UP000275461"/>
    </source>
</evidence>
<dbReference type="RefSeq" id="WP_121441934.1">
    <property type="nucleotide sequence ID" value="NZ_RCDA01000001.1"/>
</dbReference>
<proteinExistence type="inferred from homology"/>
<dbReference type="PROSITE" id="PS51087">
    <property type="entry name" value="APAG"/>
    <property type="match status" value="1"/>
</dbReference>
<dbReference type="AlphaFoldDB" id="A0A498CGR9"/>
<dbReference type="NCBIfam" id="NF003967">
    <property type="entry name" value="PRK05461.1"/>
    <property type="match status" value="1"/>
</dbReference>
<evidence type="ECO:0000256" key="1">
    <source>
        <dbReference type="ARBA" id="ARBA00017693"/>
    </source>
</evidence>
<dbReference type="InterPro" id="IPR023065">
    <property type="entry name" value="Uncharacterised_ApaG"/>
</dbReference>
<accession>A0A498CGR9</accession>
<organism evidence="4 5">
    <name type="scientific">Alkalispirillum mobile</name>
    <dbReference type="NCBI Taxonomy" id="85925"/>
    <lineage>
        <taxon>Bacteria</taxon>
        <taxon>Pseudomonadati</taxon>
        <taxon>Pseudomonadota</taxon>
        <taxon>Gammaproteobacteria</taxon>
        <taxon>Chromatiales</taxon>
        <taxon>Ectothiorhodospiraceae</taxon>
        <taxon>Alkalispirillum</taxon>
    </lineage>
</organism>
<dbReference type="InterPro" id="IPR007474">
    <property type="entry name" value="ApaG_domain"/>
</dbReference>
<evidence type="ECO:0000259" key="3">
    <source>
        <dbReference type="PROSITE" id="PS51087"/>
    </source>
</evidence>
<keyword evidence="5" id="KW-1185">Reference proteome</keyword>
<dbReference type="SUPFAM" id="SSF110069">
    <property type="entry name" value="ApaG-like"/>
    <property type="match status" value="1"/>
</dbReference>
<dbReference type="OrthoDB" id="9795226at2"/>
<dbReference type="Pfam" id="PF04379">
    <property type="entry name" value="DUF525"/>
    <property type="match status" value="1"/>
</dbReference>
<protein>
    <recommendedName>
        <fullName evidence="1 2">Protein ApaG</fullName>
    </recommendedName>
</protein>
<dbReference type="EMBL" id="RCDA01000001">
    <property type="protein sequence ID" value="RLK51528.1"/>
    <property type="molecule type" value="Genomic_DNA"/>
</dbReference>
<comment type="caution">
    <text evidence="4">The sequence shown here is derived from an EMBL/GenBank/DDBJ whole genome shotgun (WGS) entry which is preliminary data.</text>
</comment>
<dbReference type="InterPro" id="IPR036767">
    <property type="entry name" value="ApaG_sf"/>
</dbReference>
<dbReference type="Proteomes" id="UP000275461">
    <property type="component" value="Unassembled WGS sequence"/>
</dbReference>
<dbReference type="GO" id="GO:0070987">
    <property type="term" value="P:error-free translesion synthesis"/>
    <property type="evidence" value="ECO:0007669"/>
    <property type="project" value="TreeGrafter"/>
</dbReference>
<feature type="domain" description="ApaG" evidence="3">
    <location>
        <begin position="4"/>
        <end position="128"/>
    </location>
</feature>